<keyword evidence="3" id="KW-1185">Reference proteome</keyword>
<dbReference type="Proteomes" id="UP000292781">
    <property type="component" value="Unassembled WGS sequence"/>
</dbReference>
<dbReference type="EMBL" id="SJFN01000012">
    <property type="protein sequence ID" value="TBW38180.1"/>
    <property type="molecule type" value="Genomic_DNA"/>
</dbReference>
<evidence type="ECO:0000256" key="1">
    <source>
        <dbReference type="SAM" id="Phobius"/>
    </source>
</evidence>
<dbReference type="PANTHER" id="PTHR38766:SF1">
    <property type="entry name" value="FLAGELLAR PROTEIN FLIO"/>
    <property type="match status" value="1"/>
</dbReference>
<keyword evidence="1" id="KW-0472">Membrane</keyword>
<dbReference type="InterPro" id="IPR052205">
    <property type="entry name" value="FliO/MopB"/>
</dbReference>
<comment type="caution">
    <text evidence="2">The sequence shown here is derived from an EMBL/GenBank/DDBJ whole genome shotgun (WGS) entry which is preliminary data.</text>
</comment>
<organism evidence="2 3">
    <name type="scientific">Siculibacillus lacustris</name>
    <dbReference type="NCBI Taxonomy" id="1549641"/>
    <lineage>
        <taxon>Bacteria</taxon>
        <taxon>Pseudomonadati</taxon>
        <taxon>Pseudomonadota</taxon>
        <taxon>Alphaproteobacteria</taxon>
        <taxon>Hyphomicrobiales</taxon>
        <taxon>Ancalomicrobiaceae</taxon>
        <taxon>Siculibacillus</taxon>
    </lineage>
</organism>
<sequence length="154" mass="15855">MNALRDWLNLQLGADAGRGAQIALALLVVVALLIGLTWLFRRLSGRGFANSKGGRLGVVDAAAVDTTRRLVLLRRDDVEHLVMIGGPNDLLVESRIVRAAAQQRPPLAGPTIAPLAAPAAATPAIAAPRADSGDDAIAAPATRDRTAAFAGLAG</sequence>
<protein>
    <recommendedName>
        <fullName evidence="4">Flagellar biosynthesis protein FliO</fullName>
    </recommendedName>
</protein>
<dbReference type="PANTHER" id="PTHR38766">
    <property type="entry name" value="FLAGELLAR PROTEIN FLIO"/>
    <property type="match status" value="1"/>
</dbReference>
<keyword evidence="1" id="KW-1133">Transmembrane helix</keyword>
<reference evidence="2 3" key="1">
    <citation type="submission" date="2019-02" db="EMBL/GenBank/DDBJ databases">
        <title>Siculibacillus lacustris gen. nov., sp. nov., a new rosette-forming bacterium isolated from a freshwater crater lake (Lake St. Ana, Romania).</title>
        <authorList>
            <person name="Felfoldi T."/>
            <person name="Marton Z."/>
            <person name="Szabo A."/>
            <person name="Mentes A."/>
            <person name="Boka K."/>
            <person name="Marialigeti K."/>
            <person name="Mathe I."/>
            <person name="Koncz M."/>
            <person name="Schumann P."/>
            <person name="Toth E."/>
        </authorList>
    </citation>
    <scope>NUCLEOTIDE SEQUENCE [LARGE SCALE GENOMIC DNA]</scope>
    <source>
        <strain evidence="2 3">SA-279</strain>
    </source>
</reference>
<feature type="non-terminal residue" evidence="2">
    <location>
        <position position="154"/>
    </location>
</feature>
<keyword evidence="1" id="KW-0812">Transmembrane</keyword>
<evidence type="ECO:0000313" key="2">
    <source>
        <dbReference type="EMBL" id="TBW38180.1"/>
    </source>
</evidence>
<accession>A0A4Q9VQQ8</accession>
<proteinExistence type="predicted"/>
<gene>
    <name evidence="2" type="ORF">EYW49_09525</name>
</gene>
<evidence type="ECO:0008006" key="4">
    <source>
        <dbReference type="Google" id="ProtNLM"/>
    </source>
</evidence>
<dbReference type="AlphaFoldDB" id="A0A4Q9VQQ8"/>
<feature type="transmembrane region" description="Helical" evidence="1">
    <location>
        <begin position="20"/>
        <end position="40"/>
    </location>
</feature>
<name>A0A4Q9VQQ8_9HYPH</name>
<evidence type="ECO:0000313" key="3">
    <source>
        <dbReference type="Proteomes" id="UP000292781"/>
    </source>
</evidence>